<feature type="non-terminal residue" evidence="1">
    <location>
        <position position="1"/>
    </location>
</feature>
<name>A0A3B0UAJ8_9ZZZZ</name>
<accession>A0A3B0UAJ8</accession>
<sequence>YPVETFDEVDCSGFSVLQDMANC</sequence>
<proteinExistence type="predicted"/>
<dbReference type="EMBL" id="UOEO01000175">
    <property type="protein sequence ID" value="VAW21579.1"/>
    <property type="molecule type" value="Genomic_DNA"/>
</dbReference>
<dbReference type="AlphaFoldDB" id="A0A3B0UAJ8"/>
<protein>
    <submittedName>
        <fullName evidence="1">Uncharacterized protein</fullName>
    </submittedName>
</protein>
<organism evidence="1">
    <name type="scientific">hydrothermal vent metagenome</name>
    <dbReference type="NCBI Taxonomy" id="652676"/>
    <lineage>
        <taxon>unclassified sequences</taxon>
        <taxon>metagenomes</taxon>
        <taxon>ecological metagenomes</taxon>
    </lineage>
</organism>
<evidence type="ECO:0000313" key="1">
    <source>
        <dbReference type="EMBL" id="VAW21579.1"/>
    </source>
</evidence>
<reference evidence="1" key="1">
    <citation type="submission" date="2018-06" db="EMBL/GenBank/DDBJ databases">
        <authorList>
            <person name="Zhirakovskaya E."/>
        </authorList>
    </citation>
    <scope>NUCLEOTIDE SEQUENCE</scope>
</reference>
<gene>
    <name evidence="1" type="ORF">MNBD_ALPHA12-2175</name>
</gene>